<protein>
    <submittedName>
        <fullName evidence="1">Uncharacterized protein</fullName>
    </submittedName>
</protein>
<name>A0A935T420_9PROT</name>
<comment type="caution">
    <text evidence="1">The sequence shown here is derived from an EMBL/GenBank/DDBJ whole genome shotgun (WGS) entry which is preliminary data.</text>
</comment>
<sequence length="185" mass="20958">MITLTMGIINFSKDLQDKMYGDEMALRCLKNCEDRYSAGKREALFEALILCARFQAVIPEWAADAIIDGETALNSGECKDLNELFGGDELANQSTRKREARIRDNTQNVLGMLMKYRCEGGWMNAEQAFGEISEGMNLPRRDVEEIYRRSGKWVKDIPQGNPGGVNYCFGHGVIPWPRRRGRSVL</sequence>
<proteinExistence type="predicted"/>
<dbReference type="EMBL" id="JADJOT010000001">
    <property type="protein sequence ID" value="MBK7952583.1"/>
    <property type="molecule type" value="Genomic_DNA"/>
</dbReference>
<evidence type="ECO:0000313" key="2">
    <source>
        <dbReference type="Proteomes" id="UP000706151"/>
    </source>
</evidence>
<gene>
    <name evidence="1" type="ORF">IPK02_00635</name>
</gene>
<dbReference type="AlphaFoldDB" id="A0A935T420"/>
<organism evidence="1 2">
    <name type="scientific">Candidatus Accumulibacter affinis</name>
    <dbReference type="NCBI Taxonomy" id="2954384"/>
    <lineage>
        <taxon>Bacteria</taxon>
        <taxon>Pseudomonadati</taxon>
        <taxon>Pseudomonadota</taxon>
        <taxon>Betaproteobacteria</taxon>
        <taxon>Candidatus Accumulibacter</taxon>
    </lineage>
</organism>
<evidence type="ECO:0000313" key="1">
    <source>
        <dbReference type="EMBL" id="MBK7952583.1"/>
    </source>
</evidence>
<accession>A0A935T420</accession>
<dbReference type="Proteomes" id="UP000706151">
    <property type="component" value="Unassembled WGS sequence"/>
</dbReference>
<reference evidence="1 2" key="1">
    <citation type="submission" date="2020-10" db="EMBL/GenBank/DDBJ databases">
        <title>Connecting structure to function with the recovery of over 1000 high-quality activated sludge metagenome-assembled genomes encoding full-length rRNA genes using long-read sequencing.</title>
        <authorList>
            <person name="Singleton C.M."/>
            <person name="Petriglieri F."/>
            <person name="Kristensen J.M."/>
            <person name="Kirkegaard R.H."/>
            <person name="Michaelsen T.Y."/>
            <person name="Andersen M.H."/>
            <person name="Karst S.M."/>
            <person name="Dueholm M.S."/>
            <person name="Nielsen P.H."/>
            <person name="Albertsen M."/>
        </authorList>
    </citation>
    <scope>NUCLEOTIDE SEQUENCE [LARGE SCALE GENOMIC DNA]</scope>
    <source>
        <strain evidence="1">Fred_18-Q3-R57-64_BAT3C.720</strain>
    </source>
</reference>